<dbReference type="EMBL" id="AUWU02000007">
    <property type="protein sequence ID" value="KAH0570793.1"/>
    <property type="molecule type" value="Genomic_DNA"/>
</dbReference>
<protein>
    <submittedName>
        <fullName evidence="1">Uncharacterized protein</fullName>
    </submittedName>
</protein>
<proteinExistence type="predicted"/>
<organism evidence="1">
    <name type="scientific">Spironucleus salmonicida</name>
    <dbReference type="NCBI Taxonomy" id="348837"/>
    <lineage>
        <taxon>Eukaryota</taxon>
        <taxon>Metamonada</taxon>
        <taxon>Diplomonadida</taxon>
        <taxon>Hexamitidae</taxon>
        <taxon>Hexamitinae</taxon>
        <taxon>Spironucleus</taxon>
    </lineage>
</organism>
<accession>V6LR60</accession>
<dbReference type="VEuPathDB" id="GiardiaDB:SS50377_27083"/>
<dbReference type="EMBL" id="KI546067">
    <property type="protein sequence ID" value="EST46728.1"/>
    <property type="molecule type" value="Genomic_DNA"/>
</dbReference>
<reference evidence="2" key="2">
    <citation type="submission" date="2020-12" db="EMBL/GenBank/DDBJ databases">
        <title>New Spironucleus salmonicida genome in near-complete chromosomes.</title>
        <authorList>
            <person name="Xu F."/>
            <person name="Kurt Z."/>
            <person name="Jimenez-Gonzalez A."/>
            <person name="Astvaldsson A."/>
            <person name="Andersson J.O."/>
            <person name="Svard S.G."/>
        </authorList>
    </citation>
    <scope>NUCLEOTIDE SEQUENCE</scope>
    <source>
        <strain evidence="2">ATCC 50377</strain>
    </source>
</reference>
<reference evidence="1 2" key="1">
    <citation type="journal article" date="2014" name="PLoS Genet.">
        <title>The Genome of Spironucleus salmonicida Highlights a Fish Pathogen Adapted to Fluctuating Environments.</title>
        <authorList>
            <person name="Xu F."/>
            <person name="Jerlstrom-Hultqvist J."/>
            <person name="Einarsson E."/>
            <person name="Astvaldsson A."/>
            <person name="Svard S.G."/>
            <person name="Andersson J.O."/>
        </authorList>
    </citation>
    <scope>NUCLEOTIDE SEQUENCE</scope>
    <source>
        <strain evidence="2">ATCC 50377</strain>
    </source>
</reference>
<evidence type="ECO:0000313" key="3">
    <source>
        <dbReference type="Proteomes" id="UP000018208"/>
    </source>
</evidence>
<gene>
    <name evidence="1" type="ORF">SS50377_13243</name>
    <name evidence="2" type="ORF">SS50377_27083</name>
</gene>
<name>V6LR60_9EUKA</name>
<dbReference type="AlphaFoldDB" id="V6LR60"/>
<dbReference type="Proteomes" id="UP000018208">
    <property type="component" value="Unassembled WGS sequence"/>
</dbReference>
<sequence length="97" mass="11046">MFHTDSFSEEQVIPQLHSAINQYGTDWVKIQKNRLPNFKISEIRSLYKASTVDHVEEIKSSTLKHCSSDVCVQDIEFSSELSFAEDCATCVEDFLLG</sequence>
<evidence type="ECO:0000313" key="1">
    <source>
        <dbReference type="EMBL" id="EST46728.1"/>
    </source>
</evidence>
<evidence type="ECO:0000313" key="2">
    <source>
        <dbReference type="EMBL" id="KAH0570793.1"/>
    </source>
</evidence>
<keyword evidence="3" id="KW-1185">Reference proteome</keyword>